<comment type="caution">
    <text evidence="2">The sequence shown here is derived from an EMBL/GenBank/DDBJ whole genome shotgun (WGS) entry which is preliminary data.</text>
</comment>
<gene>
    <name evidence="2" type="ORF">PGB27_24510</name>
</gene>
<evidence type="ECO:0000313" key="3">
    <source>
        <dbReference type="Proteomes" id="UP001300763"/>
    </source>
</evidence>
<evidence type="ECO:0000256" key="1">
    <source>
        <dbReference type="SAM" id="MobiDB-lite"/>
    </source>
</evidence>
<accession>A0ABT5T069</accession>
<dbReference type="EC" id="3.1.21.-" evidence="2"/>
<name>A0ABT5T069_9PSEU</name>
<dbReference type="GO" id="GO:0016787">
    <property type="term" value="F:hydrolase activity"/>
    <property type="evidence" value="ECO:0007669"/>
    <property type="project" value="UniProtKB-KW"/>
</dbReference>
<sequence>MAQELDPILQPSRVFDPNDPTTAARVIALTMVCQSRVRLDEVTPFYGSGVYVLYYNGPFEPYARISRSEQPIYAGKAEPTDPNAARATSQGPTLHRRLDEHARSIRAASSTLSIQDFECRYLVTRSGYQKAAEAELISFFKPIWNKEYRVCHGVGKHGDASDTRKNKRSPWDTLHPGRLWAEKTEEDQKPREEILRDIDRHLDKFPPREQTRNIVESLIAELDQASAALREHGD</sequence>
<dbReference type="Pfam" id="PF09517">
    <property type="entry name" value="RE_Eco29kI"/>
    <property type="match status" value="1"/>
</dbReference>
<dbReference type="RefSeq" id="WP_274203052.1">
    <property type="nucleotide sequence ID" value="NZ_JAQZAO010000013.1"/>
</dbReference>
<keyword evidence="2" id="KW-0378">Hydrolase</keyword>
<dbReference type="EMBL" id="JAQZAO010000013">
    <property type="protein sequence ID" value="MDD7968519.1"/>
    <property type="molecule type" value="Genomic_DNA"/>
</dbReference>
<proteinExistence type="predicted"/>
<feature type="region of interest" description="Disordered" evidence="1">
    <location>
        <begin position="156"/>
        <end position="191"/>
    </location>
</feature>
<keyword evidence="2" id="KW-0255">Endonuclease</keyword>
<keyword evidence="2" id="KW-0540">Nuclease</keyword>
<evidence type="ECO:0000313" key="2">
    <source>
        <dbReference type="EMBL" id="MDD7968519.1"/>
    </source>
</evidence>
<reference evidence="2 3" key="1">
    <citation type="submission" date="2023-02" db="EMBL/GenBank/DDBJ databases">
        <title>Genome sequencing required for Actinomycetospora new species description.</title>
        <authorList>
            <person name="Saimee Y."/>
            <person name="Duangmal K."/>
        </authorList>
    </citation>
    <scope>NUCLEOTIDE SEQUENCE [LARGE SCALE GENOMIC DNA]</scope>
    <source>
        <strain evidence="2 3">DW7H6</strain>
    </source>
</reference>
<dbReference type="InterPro" id="IPR018575">
    <property type="entry name" value="Restrct_endonuc_II_Eco29kI"/>
</dbReference>
<dbReference type="GO" id="GO:0004519">
    <property type="term" value="F:endonuclease activity"/>
    <property type="evidence" value="ECO:0007669"/>
    <property type="project" value="UniProtKB-KW"/>
</dbReference>
<organism evidence="2 3">
    <name type="scientific">Actinomycetospora lemnae</name>
    <dbReference type="NCBI Taxonomy" id="3019891"/>
    <lineage>
        <taxon>Bacteria</taxon>
        <taxon>Bacillati</taxon>
        <taxon>Actinomycetota</taxon>
        <taxon>Actinomycetes</taxon>
        <taxon>Pseudonocardiales</taxon>
        <taxon>Pseudonocardiaceae</taxon>
        <taxon>Actinomycetospora</taxon>
    </lineage>
</organism>
<protein>
    <submittedName>
        <fullName evidence="2">Eco29kI family restriction endonuclease</fullName>
        <ecNumber evidence="2">3.1.21.-</ecNumber>
    </submittedName>
</protein>
<dbReference type="Proteomes" id="UP001300763">
    <property type="component" value="Unassembled WGS sequence"/>
</dbReference>
<keyword evidence="3" id="KW-1185">Reference proteome</keyword>
<feature type="compositionally biased region" description="Basic and acidic residues" evidence="1">
    <location>
        <begin position="180"/>
        <end position="191"/>
    </location>
</feature>